<name>A0ABQ8IJP2_9ROSI</name>
<dbReference type="Proteomes" id="UP000827721">
    <property type="component" value="Unassembled WGS sequence"/>
</dbReference>
<comment type="caution">
    <text evidence="3">The sequence shown here is derived from an EMBL/GenBank/DDBJ whole genome shotgun (WGS) entry which is preliminary data.</text>
</comment>
<keyword evidence="4" id="KW-1185">Reference proteome</keyword>
<keyword evidence="2" id="KW-0677">Repeat</keyword>
<dbReference type="InterPro" id="IPR011990">
    <property type="entry name" value="TPR-like_helical_dom_sf"/>
</dbReference>
<evidence type="ECO:0000313" key="4">
    <source>
        <dbReference type="Proteomes" id="UP000827721"/>
    </source>
</evidence>
<protein>
    <recommendedName>
        <fullName evidence="5">Pentatricopeptide repeat-containing protein</fullName>
    </recommendedName>
</protein>
<sequence>MQLWKRVKMIAKWMNWSNEIACKLDMLHKVHGIEVAENYFNNVPNDAKTYKIREHDKIEVLIQEMEEKGIPKDKQMMEVVVSAYVAASDVSMMEMVLKWLEKDPYFVVDWKVYSIATNGYLKVGLIEKALPMLKKMEGMMHLKKKKLIFEYLLTHWAGTGLKAELYRVWNMYKPRGKQFGSSYACKITCLGKLDDIGGAEKIFEEWEAESAVNKALAGSKPPAASLWNVLAVGYEKDNQMPKAVVMLKIAISVGKQGWSPNSVTLDACLDYLETGDSVSEVLDQLKMDDFSVDEETDKILKTGRSL</sequence>
<proteinExistence type="inferred from homology"/>
<dbReference type="PANTHER" id="PTHR45717">
    <property type="entry name" value="OS12G0527900 PROTEIN"/>
    <property type="match status" value="1"/>
</dbReference>
<dbReference type="EMBL" id="JAFEMO010000001">
    <property type="protein sequence ID" value="KAH7576921.1"/>
    <property type="molecule type" value="Genomic_DNA"/>
</dbReference>
<dbReference type="PANTHER" id="PTHR45717:SF6">
    <property type="entry name" value="PENTACOTRIPEPTIDE-REPEAT REGION OF PRORP DOMAIN-CONTAINING PROTEIN"/>
    <property type="match status" value="1"/>
</dbReference>
<evidence type="ECO:0000313" key="3">
    <source>
        <dbReference type="EMBL" id="KAH7576921.1"/>
    </source>
</evidence>
<evidence type="ECO:0008006" key="5">
    <source>
        <dbReference type="Google" id="ProtNLM"/>
    </source>
</evidence>
<reference evidence="3 4" key="1">
    <citation type="submission" date="2021-02" db="EMBL/GenBank/DDBJ databases">
        <title>Plant Genome Project.</title>
        <authorList>
            <person name="Zhang R.-G."/>
        </authorList>
    </citation>
    <scope>NUCLEOTIDE SEQUENCE [LARGE SCALE GENOMIC DNA]</scope>
    <source>
        <tissue evidence="3">Leaves</tissue>
    </source>
</reference>
<accession>A0ABQ8IJP2</accession>
<dbReference type="InterPro" id="IPR002885">
    <property type="entry name" value="PPR_rpt"/>
</dbReference>
<gene>
    <name evidence="3" type="ORF">JRO89_XS01G0176000</name>
</gene>
<comment type="similarity">
    <text evidence="1">Belongs to the PPR family. P subfamily.</text>
</comment>
<evidence type="ECO:0000256" key="1">
    <source>
        <dbReference type="ARBA" id="ARBA00007626"/>
    </source>
</evidence>
<organism evidence="3 4">
    <name type="scientific">Xanthoceras sorbifolium</name>
    <dbReference type="NCBI Taxonomy" id="99658"/>
    <lineage>
        <taxon>Eukaryota</taxon>
        <taxon>Viridiplantae</taxon>
        <taxon>Streptophyta</taxon>
        <taxon>Embryophyta</taxon>
        <taxon>Tracheophyta</taxon>
        <taxon>Spermatophyta</taxon>
        <taxon>Magnoliopsida</taxon>
        <taxon>eudicotyledons</taxon>
        <taxon>Gunneridae</taxon>
        <taxon>Pentapetalae</taxon>
        <taxon>rosids</taxon>
        <taxon>malvids</taxon>
        <taxon>Sapindales</taxon>
        <taxon>Sapindaceae</taxon>
        <taxon>Xanthoceroideae</taxon>
        <taxon>Xanthoceras</taxon>
    </lineage>
</organism>
<evidence type="ECO:0000256" key="2">
    <source>
        <dbReference type="ARBA" id="ARBA00022737"/>
    </source>
</evidence>
<dbReference type="Pfam" id="PF01535">
    <property type="entry name" value="PPR"/>
    <property type="match status" value="1"/>
</dbReference>
<dbReference type="Gene3D" id="1.25.40.10">
    <property type="entry name" value="Tetratricopeptide repeat domain"/>
    <property type="match status" value="2"/>
</dbReference>